<evidence type="ECO:0000313" key="1">
    <source>
        <dbReference type="EMBL" id="MDN4164849.1"/>
    </source>
</evidence>
<protein>
    <submittedName>
        <fullName evidence="1">DUF1684 domain-containing protein</fullName>
    </submittedName>
</protein>
<organism evidence="1 2">
    <name type="scientific">Shiella aurantiaca</name>
    <dbReference type="NCBI Taxonomy" id="3058365"/>
    <lineage>
        <taxon>Bacteria</taxon>
        <taxon>Pseudomonadati</taxon>
        <taxon>Bacteroidota</taxon>
        <taxon>Cytophagia</taxon>
        <taxon>Cytophagales</taxon>
        <taxon>Shiellaceae</taxon>
        <taxon>Shiella</taxon>
    </lineage>
</organism>
<dbReference type="EMBL" id="JAUHJS010000002">
    <property type="protein sequence ID" value="MDN4164849.1"/>
    <property type="molecule type" value="Genomic_DNA"/>
</dbReference>
<dbReference type="Proteomes" id="UP001168552">
    <property type="component" value="Unassembled WGS sequence"/>
</dbReference>
<sequence>MNKKTLVVLAAALGILFILYISLQEDHSVYIQAIQKERADKNRQFKFSAESPLTDSLKRSFDSLIYFPVNPKLKIKALLELLPSSETVYMPTSDGKEKRYKKFAKARFALQGQEAEVLLFKAEDSGANDLFFPFADETSAMSTYGGGRYIDLVQDNDRTIVIDFNKAYNPYCAYNPTYSCPIPPKENRLPFAIEAGEKFSEKP</sequence>
<evidence type="ECO:0000313" key="2">
    <source>
        <dbReference type="Proteomes" id="UP001168552"/>
    </source>
</evidence>
<comment type="caution">
    <text evidence="1">The sequence shown here is derived from an EMBL/GenBank/DDBJ whole genome shotgun (WGS) entry which is preliminary data.</text>
</comment>
<keyword evidence="2" id="KW-1185">Reference proteome</keyword>
<dbReference type="PANTHER" id="PTHR41913:SF1">
    <property type="entry name" value="DUF1684 DOMAIN-CONTAINING PROTEIN"/>
    <property type="match status" value="1"/>
</dbReference>
<gene>
    <name evidence="1" type="ORF">QWY31_05010</name>
</gene>
<dbReference type="InterPro" id="IPR012467">
    <property type="entry name" value="DUF1684"/>
</dbReference>
<dbReference type="PANTHER" id="PTHR41913">
    <property type="entry name" value="DUF1684 DOMAIN-CONTAINING PROTEIN"/>
    <property type="match status" value="1"/>
</dbReference>
<dbReference type="Pfam" id="PF07920">
    <property type="entry name" value="DUF1684"/>
    <property type="match status" value="1"/>
</dbReference>
<name>A0ABT8F3K0_9BACT</name>
<dbReference type="RefSeq" id="WP_320003374.1">
    <property type="nucleotide sequence ID" value="NZ_JAUHJS010000002.1"/>
</dbReference>
<reference evidence="1" key="1">
    <citation type="submission" date="2023-06" db="EMBL/GenBank/DDBJ databases">
        <title>Cytophagales bacterium Strain LB-30, isolated from soil.</title>
        <authorList>
            <person name="Liu B."/>
        </authorList>
    </citation>
    <scope>NUCLEOTIDE SEQUENCE</scope>
    <source>
        <strain evidence="1">LB-30</strain>
    </source>
</reference>
<proteinExistence type="predicted"/>
<accession>A0ABT8F3K0</accession>